<organism evidence="2">
    <name type="scientific">Cacopsylla melanoneura</name>
    <dbReference type="NCBI Taxonomy" id="428564"/>
    <lineage>
        <taxon>Eukaryota</taxon>
        <taxon>Metazoa</taxon>
        <taxon>Ecdysozoa</taxon>
        <taxon>Arthropoda</taxon>
        <taxon>Hexapoda</taxon>
        <taxon>Insecta</taxon>
        <taxon>Pterygota</taxon>
        <taxon>Neoptera</taxon>
        <taxon>Paraneoptera</taxon>
        <taxon>Hemiptera</taxon>
        <taxon>Sternorrhyncha</taxon>
        <taxon>Psylloidea</taxon>
        <taxon>Psyllidae</taxon>
        <taxon>Psyllinae</taxon>
        <taxon>Cacopsylla</taxon>
    </lineage>
</organism>
<protein>
    <submittedName>
        <fullName evidence="2">Uncharacterized protein</fullName>
    </submittedName>
</protein>
<keyword evidence="1" id="KW-0812">Transmembrane</keyword>
<name>A0A8D8PXF1_9HEMI</name>
<accession>A0A8D8PXF1</accession>
<dbReference type="EMBL" id="HBUF01039239">
    <property type="protein sequence ID" value="CAG6617573.1"/>
    <property type="molecule type" value="Transcribed_RNA"/>
</dbReference>
<feature type="transmembrane region" description="Helical" evidence="1">
    <location>
        <begin position="45"/>
        <end position="66"/>
    </location>
</feature>
<proteinExistence type="predicted"/>
<keyword evidence="1" id="KW-0472">Membrane</keyword>
<dbReference type="EMBL" id="HBUF01039241">
    <property type="protein sequence ID" value="CAG6617577.1"/>
    <property type="molecule type" value="Transcribed_RNA"/>
</dbReference>
<evidence type="ECO:0000313" key="2">
    <source>
        <dbReference type="EMBL" id="CAG6617575.1"/>
    </source>
</evidence>
<keyword evidence="1" id="KW-1133">Transmembrane helix</keyword>
<evidence type="ECO:0000256" key="1">
    <source>
        <dbReference type="SAM" id="Phobius"/>
    </source>
</evidence>
<dbReference type="AlphaFoldDB" id="A0A8D8PXF1"/>
<feature type="transmembrane region" description="Helical" evidence="1">
    <location>
        <begin position="7"/>
        <end position="39"/>
    </location>
</feature>
<reference evidence="2" key="1">
    <citation type="submission" date="2021-05" db="EMBL/GenBank/DDBJ databases">
        <authorList>
            <person name="Alioto T."/>
            <person name="Alioto T."/>
            <person name="Gomez Garrido J."/>
        </authorList>
    </citation>
    <scope>NUCLEOTIDE SEQUENCE</scope>
</reference>
<sequence length="129" mass="14038">MFLPLETLVLVLFLLLVTSLLVLFLLLVTSLLVLFLLLLTSYLSLPLQTISSSTLPTAFLVLGLALSTRSPDGTRLSMDSLSCPILFGPSERVKLSLPSLLSSIHIFITELDSFKIFAILLTPPPPLLS</sequence>
<dbReference type="EMBL" id="HBUF01039240">
    <property type="protein sequence ID" value="CAG6617575.1"/>
    <property type="molecule type" value="Transcribed_RNA"/>
</dbReference>